<proteinExistence type="predicted"/>
<protein>
    <submittedName>
        <fullName evidence="1">Uncharacterized protein</fullName>
    </submittedName>
</protein>
<sequence>MYAAWDKLNEAVFGGRLPISNAAEANIDLRNQVAAQDGKVVEVDHSRGSLTSANATKTQVLRGDLTVPLGSVTFNGAAANAERMADIVRSATAGTGLVFQSTHISDPVGAWIGGNSGTGGIPTWDVVGAHGAYGLNVNSATLNKFWGAGKMDLRY</sequence>
<evidence type="ECO:0000313" key="1">
    <source>
        <dbReference type="EMBL" id="NDV12984.1"/>
    </source>
</evidence>
<keyword evidence="2" id="KW-1185">Reference proteome</keyword>
<gene>
    <name evidence="1" type="ORF">GZH52_09240</name>
</gene>
<organism evidence="1 2">
    <name type="scientific">Crenobacter caeni</name>
    <dbReference type="NCBI Taxonomy" id="2705474"/>
    <lineage>
        <taxon>Bacteria</taxon>
        <taxon>Pseudomonadati</taxon>
        <taxon>Pseudomonadota</taxon>
        <taxon>Betaproteobacteria</taxon>
        <taxon>Neisseriales</taxon>
        <taxon>Neisseriaceae</taxon>
        <taxon>Crenobacter</taxon>
    </lineage>
</organism>
<evidence type="ECO:0000313" key="2">
    <source>
        <dbReference type="Proteomes" id="UP000482578"/>
    </source>
</evidence>
<dbReference type="Proteomes" id="UP000482578">
    <property type="component" value="Unassembled WGS sequence"/>
</dbReference>
<comment type="caution">
    <text evidence="1">The sequence shown here is derived from an EMBL/GenBank/DDBJ whole genome shotgun (WGS) entry which is preliminary data.</text>
</comment>
<name>A0A6B2KS81_9NEIS</name>
<reference evidence="1 2" key="1">
    <citation type="submission" date="2020-02" db="EMBL/GenBank/DDBJ databases">
        <authorList>
            <person name="Yang Z."/>
        </authorList>
    </citation>
    <scope>NUCLEOTIDE SEQUENCE [LARGE SCALE GENOMIC DNA]</scope>
    <source>
        <strain evidence="1 2">HX-7-9</strain>
    </source>
</reference>
<dbReference type="RefSeq" id="WP_163316195.1">
    <property type="nucleotide sequence ID" value="NZ_JAAGAA010000007.1"/>
</dbReference>
<accession>A0A6B2KS81</accession>
<dbReference type="EMBL" id="JAAGAA010000007">
    <property type="protein sequence ID" value="NDV12984.1"/>
    <property type="molecule type" value="Genomic_DNA"/>
</dbReference>
<dbReference type="AlphaFoldDB" id="A0A6B2KS81"/>